<dbReference type="Pfam" id="PF00505">
    <property type="entry name" value="HMG_box"/>
    <property type="match status" value="1"/>
</dbReference>
<keyword evidence="6 7" id="KW-0539">Nucleus</keyword>
<protein>
    <submittedName>
        <fullName evidence="10">Exocyst complex component 1-like isoform X1</fullName>
    </submittedName>
</protein>
<dbReference type="InterPro" id="IPR019160">
    <property type="entry name" value="Sec3_CC"/>
</dbReference>
<feature type="domain" description="HMG box" evidence="9">
    <location>
        <begin position="98"/>
        <end position="166"/>
    </location>
</feature>
<evidence type="ECO:0000313" key="10">
    <source>
        <dbReference type="EMBL" id="CAI9726034.1"/>
    </source>
</evidence>
<dbReference type="GO" id="GO:0000145">
    <property type="term" value="C:exocyst"/>
    <property type="evidence" value="ECO:0007669"/>
    <property type="project" value="InterPro"/>
</dbReference>
<dbReference type="PROSITE" id="PS50118">
    <property type="entry name" value="HMG_BOX_2"/>
    <property type="match status" value="2"/>
</dbReference>
<keyword evidence="2" id="KW-0813">Transport</keyword>
<feature type="domain" description="HMG box" evidence="9">
    <location>
        <begin position="9"/>
        <end position="79"/>
    </location>
</feature>
<evidence type="ECO:0000256" key="4">
    <source>
        <dbReference type="ARBA" id="ARBA00023054"/>
    </source>
</evidence>
<evidence type="ECO:0000256" key="1">
    <source>
        <dbReference type="ARBA" id="ARBA00006518"/>
    </source>
</evidence>
<evidence type="ECO:0000259" key="9">
    <source>
        <dbReference type="PROSITE" id="PS50118"/>
    </source>
</evidence>
<keyword evidence="3" id="KW-0268">Exocytosis</keyword>
<dbReference type="Proteomes" id="UP001162480">
    <property type="component" value="Chromosome 7"/>
</dbReference>
<organism evidence="10 11">
    <name type="scientific">Octopus vulgaris</name>
    <name type="common">Common octopus</name>
    <dbReference type="NCBI Taxonomy" id="6645"/>
    <lineage>
        <taxon>Eukaryota</taxon>
        <taxon>Metazoa</taxon>
        <taxon>Spiralia</taxon>
        <taxon>Lophotrochozoa</taxon>
        <taxon>Mollusca</taxon>
        <taxon>Cephalopoda</taxon>
        <taxon>Coleoidea</taxon>
        <taxon>Octopodiformes</taxon>
        <taxon>Octopoda</taxon>
        <taxon>Incirrata</taxon>
        <taxon>Octopodidae</taxon>
        <taxon>Octopus</taxon>
    </lineage>
</organism>
<dbReference type="AlphaFoldDB" id="A0AA36F6D1"/>
<dbReference type="PANTHER" id="PTHR16092:SF14">
    <property type="entry name" value="EXOCYST COMPLEX COMPONENT 1 ISOFORM X1"/>
    <property type="match status" value="1"/>
</dbReference>
<proteinExistence type="inferred from homology"/>
<keyword evidence="11" id="KW-1185">Reference proteome</keyword>
<dbReference type="FunFam" id="1.10.30.10:FF:000073">
    <property type="entry name" value="High mobility group protein 1 homolog"/>
    <property type="match status" value="1"/>
</dbReference>
<keyword evidence="5 7" id="KW-0238">DNA-binding</keyword>
<dbReference type="CDD" id="cd21978">
    <property type="entry name" value="HMG-box_HMGB_rpt1"/>
    <property type="match status" value="1"/>
</dbReference>
<comment type="similarity">
    <text evidence="1">Belongs to the SEC3 family.</text>
</comment>
<dbReference type="Gene3D" id="2.30.29.90">
    <property type="match status" value="1"/>
</dbReference>
<evidence type="ECO:0000256" key="7">
    <source>
        <dbReference type="PROSITE-ProRule" id="PRU00267"/>
    </source>
</evidence>
<dbReference type="InterPro" id="IPR009071">
    <property type="entry name" value="HMG_box_dom"/>
</dbReference>
<dbReference type="EMBL" id="OX597820">
    <property type="protein sequence ID" value="CAI9726034.1"/>
    <property type="molecule type" value="Genomic_DNA"/>
</dbReference>
<name>A0AA36F6D1_OCTVU</name>
<dbReference type="PANTHER" id="PTHR16092">
    <property type="entry name" value="SEC3/SYNTAXIN-RELATED"/>
    <property type="match status" value="1"/>
</dbReference>
<accession>A0AA36F6D1</accession>
<dbReference type="InterPro" id="IPR048628">
    <property type="entry name" value="Sec3_C"/>
</dbReference>
<sequence>MGKKADGKPRSRSTSYMFFVKICREEHEKQHPGVKLDFKEFLRKCSERWKDMLPMEKKLFEEMAQKDKIRYDNEMANYVPPPGEIKRKRKQVKDPNAPKRCLSAFFIFCKDHRAKLIEEKPELKVSEVATLLGKMWKLSTPEVKKSYEERAAQDRKRYEKEMIIFRSQQVNVESPKAIIPVPKTTNEEFQPKAKVAKLKPEKSVKPQAPVAVQVKSSPSQPQLPPAKPMVKNAKITDNRTKAAKAQIAAQAARAAQAAQAALAAATAKRVAIESDDESEEEDDGEEVMTAIKHTLQREVFLPAEERLVGLVHVAKAGKKKKSSFLCAAVTVDSPVQAHIYQLKKADKGESYKKKLSWFLRELKVVDGKDVNKFSEIAEFDLHFEKVYKWVASSMTEKSSFISCLWRLSQRYHVQKADFLNIPKTLLEEVSRPSGQSQIAAGSDDIAMVDEDYQALSSKEEADLELLMSECQMAISNAEAFSEQLSKQLSMLDGANIHSIMGSEDQVLNLMRLLDDGIQQASDIEAKLNGYDAILKNVKDQMEVMKDKDILITLRNKNYEKLLHELDTLVSTLDLDIKHTRALMDGDLLTPTGIYECTAAAEALQKCVHANIHPALQKMKAVVEQQDRFEKFTNQFAKRLIHHLNNLFIHQGNEMGETLSRFANELKLPQHHSSHRDLTPYADLMLWLKNANFNSFVKLSKVYTESLSKLYNKEIQDFLECAKQRLVGKGEKGKLNQKTSSSSSLTKMADRGRSSSIQSVDSVTFSKDGSDLDLSSRQLFDQILDKVLSELEPVCLAEQHFTVRFFHLADNCTLEQKTSSEDESDPGAVKKTNEDYFVENLGEGLYQKRSTVQVRQINEEMRRMMTDLFPSLETELENFITFADKLDGCNSMYMLVRMSQHVINTQDAGSFLSMTFANCLVKTKRNFDRFIQNKITAIKESKISKKNKCGIINFVSDFDEFAKQAEIIFKGSDRRADLEKAYCKLVHTISDEIVRVAKEHQKTPEHVIYMENYHRMNSILSRLKISCLESEKKDFKQKYLESLHKYTTSLLGRPLEKIHIFFEGVESRVAAGVKMEEVGYQLAFSKQELRKVIKEYPGKEVKKGLEHLYRKVEKHLCEEENLFEVVWHTMQDEFIRAYKHYENLINNCYPDSLISLEFSMADVLEYFSNIARLH</sequence>
<dbReference type="GO" id="GO:0003677">
    <property type="term" value="F:DNA binding"/>
    <property type="evidence" value="ECO:0007669"/>
    <property type="project" value="UniProtKB-UniRule"/>
</dbReference>
<feature type="compositionally biased region" description="Polar residues" evidence="8">
    <location>
        <begin position="735"/>
        <end position="745"/>
    </location>
</feature>
<evidence type="ECO:0000313" key="11">
    <source>
        <dbReference type="Proteomes" id="UP001162480"/>
    </source>
</evidence>
<feature type="DNA-binding region" description="HMG box" evidence="7">
    <location>
        <begin position="98"/>
        <end position="166"/>
    </location>
</feature>
<dbReference type="SMART" id="SM01313">
    <property type="entry name" value="Sec3-PIP2_bind"/>
    <property type="match status" value="1"/>
</dbReference>
<evidence type="ECO:0000256" key="2">
    <source>
        <dbReference type="ARBA" id="ARBA00022448"/>
    </source>
</evidence>
<dbReference type="Gene3D" id="1.10.30.10">
    <property type="entry name" value="High mobility group box domain"/>
    <property type="match status" value="2"/>
</dbReference>
<dbReference type="SMART" id="SM00398">
    <property type="entry name" value="HMG"/>
    <property type="match status" value="2"/>
</dbReference>
<keyword evidence="4" id="KW-0175">Coiled coil</keyword>
<dbReference type="GO" id="GO:0005634">
    <property type="term" value="C:nucleus"/>
    <property type="evidence" value="ECO:0007669"/>
    <property type="project" value="UniProtKB-UniRule"/>
</dbReference>
<dbReference type="Pfam" id="PF15277">
    <property type="entry name" value="Sec3-PIP2_bind"/>
    <property type="match status" value="1"/>
</dbReference>
<evidence type="ECO:0000256" key="6">
    <source>
        <dbReference type="ARBA" id="ARBA00023242"/>
    </source>
</evidence>
<dbReference type="InterPro" id="IPR028258">
    <property type="entry name" value="Sec3-PIP2_bind"/>
</dbReference>
<dbReference type="SUPFAM" id="SSF47095">
    <property type="entry name" value="HMG-box"/>
    <property type="match status" value="2"/>
</dbReference>
<evidence type="ECO:0000256" key="5">
    <source>
        <dbReference type="ARBA" id="ARBA00023125"/>
    </source>
</evidence>
<evidence type="ECO:0000256" key="3">
    <source>
        <dbReference type="ARBA" id="ARBA00022483"/>
    </source>
</evidence>
<dbReference type="Pfam" id="PF20654">
    <property type="entry name" value="Sec3_C-term"/>
    <property type="match status" value="1"/>
</dbReference>
<feature type="region of interest" description="Disordered" evidence="8">
    <location>
        <begin position="729"/>
        <end position="752"/>
    </location>
</feature>
<dbReference type="GO" id="GO:0005886">
    <property type="term" value="C:plasma membrane"/>
    <property type="evidence" value="ECO:0007669"/>
    <property type="project" value="TreeGrafter"/>
</dbReference>
<dbReference type="Pfam" id="PF09011">
    <property type="entry name" value="HMG_box_2"/>
    <property type="match status" value="1"/>
</dbReference>
<dbReference type="GO" id="GO:0005546">
    <property type="term" value="F:phosphatidylinositol-4,5-bisphosphate binding"/>
    <property type="evidence" value="ECO:0007669"/>
    <property type="project" value="TreeGrafter"/>
</dbReference>
<reference evidence="10" key="1">
    <citation type="submission" date="2023-08" db="EMBL/GenBank/DDBJ databases">
        <authorList>
            <person name="Alioto T."/>
            <person name="Alioto T."/>
            <person name="Gomez Garrido J."/>
        </authorList>
    </citation>
    <scope>NUCLEOTIDE SEQUENCE</scope>
</reference>
<dbReference type="FunFam" id="1.10.30.10:FF:000016">
    <property type="entry name" value="FACT complex subunit SSRP1"/>
    <property type="match status" value="1"/>
</dbReference>
<evidence type="ECO:0000256" key="8">
    <source>
        <dbReference type="SAM" id="MobiDB-lite"/>
    </source>
</evidence>
<dbReference type="InterPro" id="IPR036910">
    <property type="entry name" value="HMG_box_dom_sf"/>
</dbReference>
<feature type="DNA-binding region" description="HMG box" evidence="7">
    <location>
        <begin position="9"/>
        <end position="79"/>
    </location>
</feature>
<dbReference type="GO" id="GO:0006893">
    <property type="term" value="P:Golgi to plasma membrane transport"/>
    <property type="evidence" value="ECO:0007669"/>
    <property type="project" value="TreeGrafter"/>
</dbReference>
<dbReference type="CDD" id="cd14683">
    <property type="entry name" value="PH-EXOC1"/>
    <property type="match status" value="1"/>
</dbReference>
<dbReference type="PRINTS" id="PR00886">
    <property type="entry name" value="HIGHMOBLTY12"/>
</dbReference>
<gene>
    <name evidence="10" type="ORF">OCTVUL_1B023124</name>
</gene>
<dbReference type="GO" id="GO:0006887">
    <property type="term" value="P:exocytosis"/>
    <property type="evidence" value="ECO:0007669"/>
    <property type="project" value="UniProtKB-KW"/>
</dbReference>
<dbReference type="Pfam" id="PF09763">
    <property type="entry name" value="Sec3_CC"/>
    <property type="match status" value="1"/>
</dbReference>